<sequence length="179" mass="20698">MVFISRNQALCIFYQLKYNEENSVQALDKFKALGDEFEICYLTEPTVPVVVLKTRLYGNTFLFKEYLDGAPKENVSDKNVFKLETKPQVLKFINEVYSLGPVEDDLYTSKAISLSDIFANILQCSNYFNNRTLNSFSSFCGRNKLNFMEGNPSKRLKNEAGTFSRQWNLYVLEENTKVK</sequence>
<evidence type="ECO:0000313" key="2">
    <source>
        <dbReference type="Proteomes" id="UP000469890"/>
    </source>
</evidence>
<proteinExistence type="predicted"/>
<name>A0A8H4F3F8_MUCCL</name>
<comment type="caution">
    <text evidence="1">The sequence shown here is derived from an EMBL/GenBank/DDBJ whole genome shotgun (WGS) entry which is preliminary data.</text>
</comment>
<dbReference type="AlphaFoldDB" id="A0A8H4F3F8"/>
<reference evidence="1 2" key="1">
    <citation type="submission" date="2019-09" db="EMBL/GenBank/DDBJ databases">
        <authorList>
            <consortium name="DOE Joint Genome Institute"/>
            <person name="Mondo S.J."/>
            <person name="Navarro-Mendoza M.I."/>
            <person name="Perez-Arques C."/>
            <person name="Panchal S."/>
            <person name="Nicolas F.E."/>
            <person name="Ganguly P."/>
            <person name="Pangilinan J."/>
            <person name="Grigoriev I."/>
            <person name="Heitman J."/>
            <person name="Sanya K."/>
            <person name="Garre V."/>
        </authorList>
    </citation>
    <scope>NUCLEOTIDE SEQUENCE [LARGE SCALE GENOMIC DNA]</scope>
    <source>
        <strain evidence="1 2">MU402</strain>
    </source>
</reference>
<dbReference type="Proteomes" id="UP000469890">
    <property type="component" value="Unassembled WGS sequence"/>
</dbReference>
<accession>A0A8H4F3F8</accession>
<evidence type="ECO:0000313" key="1">
    <source>
        <dbReference type="EMBL" id="KAF1804782.1"/>
    </source>
</evidence>
<organism evidence="1 2">
    <name type="scientific">Mucor circinelloides f. lusitanicus</name>
    <name type="common">Mucor racemosus var. lusitanicus</name>
    <dbReference type="NCBI Taxonomy" id="29924"/>
    <lineage>
        <taxon>Eukaryota</taxon>
        <taxon>Fungi</taxon>
        <taxon>Fungi incertae sedis</taxon>
        <taxon>Mucoromycota</taxon>
        <taxon>Mucoromycotina</taxon>
        <taxon>Mucoromycetes</taxon>
        <taxon>Mucorales</taxon>
        <taxon>Mucorineae</taxon>
        <taxon>Mucoraceae</taxon>
        <taxon>Mucor</taxon>
    </lineage>
</organism>
<gene>
    <name evidence="1" type="ORF">FB192DRAFT_1467843</name>
</gene>
<protein>
    <submittedName>
        <fullName evidence="1">Uncharacterized protein</fullName>
    </submittedName>
</protein>
<dbReference type="EMBL" id="JAAECE010000002">
    <property type="protein sequence ID" value="KAF1804782.1"/>
    <property type="molecule type" value="Genomic_DNA"/>
</dbReference>